<keyword evidence="6 10" id="KW-1133">Transmembrane helix</keyword>
<feature type="transmembrane region" description="Helical" evidence="10">
    <location>
        <begin position="6"/>
        <end position="28"/>
    </location>
</feature>
<keyword evidence="3 9" id="KW-0728">SH3 domain</keyword>
<keyword evidence="5 10" id="KW-0812">Transmembrane</keyword>
<evidence type="ECO:0000256" key="2">
    <source>
        <dbReference type="ARBA" id="ARBA00009739"/>
    </source>
</evidence>
<feature type="domain" description="SH3" evidence="11">
    <location>
        <begin position="218"/>
        <end position="275"/>
    </location>
</feature>
<dbReference type="InterPro" id="IPR036028">
    <property type="entry name" value="SH3-like_dom_sf"/>
</dbReference>
<evidence type="ECO:0000256" key="7">
    <source>
        <dbReference type="ARBA" id="ARBA00023016"/>
    </source>
</evidence>
<evidence type="ECO:0000256" key="10">
    <source>
        <dbReference type="SAM" id="Phobius"/>
    </source>
</evidence>
<dbReference type="CDD" id="cd11855">
    <property type="entry name" value="SH3_Sho1p"/>
    <property type="match status" value="1"/>
</dbReference>
<dbReference type="EMBL" id="AMYB01000006">
    <property type="protein sequence ID" value="OAD00894.1"/>
    <property type="molecule type" value="Genomic_DNA"/>
</dbReference>
<evidence type="ECO:0000256" key="4">
    <source>
        <dbReference type="ARBA" id="ARBA00022475"/>
    </source>
</evidence>
<comment type="caution">
    <text evidence="12">The sequence shown here is derived from an EMBL/GenBank/DDBJ whole genome shotgun (WGS) entry which is preliminary data.</text>
</comment>
<evidence type="ECO:0000256" key="6">
    <source>
        <dbReference type="ARBA" id="ARBA00022989"/>
    </source>
</evidence>
<evidence type="ECO:0000313" key="12">
    <source>
        <dbReference type="EMBL" id="OAD00894.1"/>
    </source>
</evidence>
<comment type="subcellular location">
    <subcellularLocation>
        <location evidence="1">Cell membrane</location>
        <topology evidence="1">Multi-pass membrane protein</topology>
    </subcellularLocation>
</comment>
<dbReference type="AlphaFoldDB" id="A0A168J8U3"/>
<dbReference type="SMART" id="SM00326">
    <property type="entry name" value="SH3"/>
    <property type="match status" value="1"/>
</dbReference>
<keyword evidence="4" id="KW-1003">Cell membrane</keyword>
<dbReference type="OrthoDB" id="5983572at2759"/>
<dbReference type="STRING" id="747725.A0A168J8U3"/>
<protein>
    <recommendedName>
        <fullName evidence="11">SH3 domain-containing protein</fullName>
    </recommendedName>
</protein>
<keyword evidence="8 10" id="KW-0472">Membrane</keyword>
<evidence type="ECO:0000259" key="11">
    <source>
        <dbReference type="PROSITE" id="PS50002"/>
    </source>
</evidence>
<feature type="transmembrane region" description="Helical" evidence="10">
    <location>
        <begin position="93"/>
        <end position="118"/>
    </location>
</feature>
<dbReference type="VEuPathDB" id="FungiDB:MUCCIDRAFT_112314"/>
<evidence type="ECO:0000256" key="3">
    <source>
        <dbReference type="ARBA" id="ARBA00022443"/>
    </source>
</evidence>
<dbReference type="Proteomes" id="UP000077051">
    <property type="component" value="Unassembled WGS sequence"/>
</dbReference>
<dbReference type="Gene3D" id="2.30.30.40">
    <property type="entry name" value="SH3 Domains"/>
    <property type="match status" value="1"/>
</dbReference>
<organism evidence="12 13">
    <name type="scientific">Mucor lusitanicus CBS 277.49</name>
    <dbReference type="NCBI Taxonomy" id="747725"/>
    <lineage>
        <taxon>Eukaryota</taxon>
        <taxon>Fungi</taxon>
        <taxon>Fungi incertae sedis</taxon>
        <taxon>Mucoromycota</taxon>
        <taxon>Mucoromycotina</taxon>
        <taxon>Mucoromycetes</taxon>
        <taxon>Mucorales</taxon>
        <taxon>Mucorineae</taxon>
        <taxon>Mucoraceae</taxon>
        <taxon>Mucor</taxon>
    </lineage>
</organism>
<sequence>MSDLAISPFTILTCTLAMAGWVVTFVGLCTSHTFTHSISWWIIIFEFFVISFSCSVFWTNSIRIYYPVVLCLIAISIPYTTDQVLLYISAGRASLSAAASGYIIMMITQFSWIFLLGIQHEVSVLRSFSDLNHHHRVYTNSIHHYQKEQPSNNNIVFGNNTMLDLQNPSYPTPIPTQTSYPTTTSPKNQLVSVPIYMNSPPSPHQDPSNTVFLSPHSDYLIPVTAIHNYRANKEDPNELSFTKGELLHVHEKKGSWWQAKKSDGSIGMIPSNYVN</sequence>
<evidence type="ECO:0000313" key="13">
    <source>
        <dbReference type="Proteomes" id="UP000077051"/>
    </source>
</evidence>
<feature type="transmembrane region" description="Helical" evidence="10">
    <location>
        <begin position="64"/>
        <end position="81"/>
    </location>
</feature>
<proteinExistence type="inferred from homology"/>
<dbReference type="InterPro" id="IPR035522">
    <property type="entry name" value="Sho1_SH3"/>
</dbReference>
<dbReference type="Pfam" id="PF00018">
    <property type="entry name" value="SH3_1"/>
    <property type="match status" value="1"/>
</dbReference>
<keyword evidence="7" id="KW-0346">Stress response</keyword>
<evidence type="ECO:0000256" key="8">
    <source>
        <dbReference type="ARBA" id="ARBA00023136"/>
    </source>
</evidence>
<evidence type="ECO:0000256" key="9">
    <source>
        <dbReference type="PROSITE-ProRule" id="PRU00192"/>
    </source>
</evidence>
<feature type="transmembrane region" description="Helical" evidence="10">
    <location>
        <begin position="40"/>
        <end position="58"/>
    </location>
</feature>
<gene>
    <name evidence="12" type="ORF">MUCCIDRAFT_112314</name>
</gene>
<keyword evidence="13" id="KW-1185">Reference proteome</keyword>
<dbReference type="PRINTS" id="PR00452">
    <property type="entry name" value="SH3DOMAIN"/>
</dbReference>
<accession>A0A168J8U3</accession>
<evidence type="ECO:0000256" key="5">
    <source>
        <dbReference type="ARBA" id="ARBA00022692"/>
    </source>
</evidence>
<reference evidence="12 13" key="1">
    <citation type="submission" date="2015-06" db="EMBL/GenBank/DDBJ databases">
        <title>Expansion of signal transduction pathways in fungi by whole-genome duplication.</title>
        <authorList>
            <consortium name="DOE Joint Genome Institute"/>
            <person name="Corrochano L.M."/>
            <person name="Kuo A."/>
            <person name="Marcet-Houben M."/>
            <person name="Polaino S."/>
            <person name="Salamov A."/>
            <person name="Villalobos J.M."/>
            <person name="Alvarez M.I."/>
            <person name="Avalos J."/>
            <person name="Benito E.P."/>
            <person name="Benoit I."/>
            <person name="Burger G."/>
            <person name="Camino L.P."/>
            <person name="Canovas D."/>
            <person name="Cerda-Olmedo E."/>
            <person name="Cheng J.-F."/>
            <person name="Dominguez A."/>
            <person name="Elias M."/>
            <person name="Eslava A.P."/>
            <person name="Glaser F."/>
            <person name="Grimwood J."/>
            <person name="Gutierrez G."/>
            <person name="Heitman J."/>
            <person name="Henrissat B."/>
            <person name="Iturriaga E.A."/>
            <person name="Lang B.F."/>
            <person name="Lavin J.L."/>
            <person name="Lee S."/>
            <person name="Li W."/>
            <person name="Lindquist E."/>
            <person name="Lopez-Garcia S."/>
            <person name="Luque E.M."/>
            <person name="Marcos A.T."/>
            <person name="Martin J."/>
            <person name="Mccluskey K."/>
            <person name="Medina H.R."/>
            <person name="Miralles-Duran A."/>
            <person name="Miyazaki A."/>
            <person name="Munoz-Torres E."/>
            <person name="Oguiza J.A."/>
            <person name="Ohm R."/>
            <person name="Olmedo M."/>
            <person name="Orejas M."/>
            <person name="Ortiz-Castellanos L."/>
            <person name="Pisabarro A.G."/>
            <person name="Rodriguez-Romero J."/>
            <person name="Ruiz-Herrera J."/>
            <person name="Ruiz-Vazquez R."/>
            <person name="Sanz C."/>
            <person name="Schackwitz W."/>
            <person name="Schmutz J."/>
            <person name="Shahriari M."/>
            <person name="Shelest E."/>
            <person name="Silva-Franco F."/>
            <person name="Soanes D."/>
            <person name="Syed K."/>
            <person name="Tagua V.G."/>
            <person name="Talbot N.J."/>
            <person name="Thon M."/>
            <person name="De Vries R.P."/>
            <person name="Wiebenga A."/>
            <person name="Yadav J.S."/>
            <person name="Braun E.L."/>
            <person name="Baker S."/>
            <person name="Garre V."/>
            <person name="Horwitz B."/>
            <person name="Torres-Martinez S."/>
            <person name="Idnurm A."/>
            <person name="Herrera-Estrella A."/>
            <person name="Gabaldon T."/>
            <person name="Grigoriev I.V."/>
        </authorList>
    </citation>
    <scope>NUCLEOTIDE SEQUENCE [LARGE SCALE GENOMIC DNA]</scope>
    <source>
        <strain evidence="12 13">CBS 277.49</strain>
    </source>
</reference>
<dbReference type="SUPFAM" id="SSF50044">
    <property type="entry name" value="SH3-domain"/>
    <property type="match status" value="1"/>
</dbReference>
<dbReference type="GO" id="GO:0005886">
    <property type="term" value="C:plasma membrane"/>
    <property type="evidence" value="ECO:0007669"/>
    <property type="project" value="UniProtKB-SubCell"/>
</dbReference>
<dbReference type="InterPro" id="IPR001452">
    <property type="entry name" value="SH3_domain"/>
</dbReference>
<comment type="similarity">
    <text evidence="2">Belongs to the SHO1 family.</text>
</comment>
<dbReference type="PROSITE" id="PS50002">
    <property type="entry name" value="SH3"/>
    <property type="match status" value="1"/>
</dbReference>
<evidence type="ECO:0000256" key="1">
    <source>
        <dbReference type="ARBA" id="ARBA00004651"/>
    </source>
</evidence>
<name>A0A168J8U3_MUCCL</name>